<keyword evidence="1" id="KW-0175">Coiled coil</keyword>
<evidence type="ECO:0000313" key="2">
    <source>
        <dbReference type="EMBL" id="CAE0831050.1"/>
    </source>
</evidence>
<sequence length="343" mass="38822">MANLAKSIVANADTDEHDLSGYGPDDCVELAEGAFKDPILCEKMIRLTFVCGGGKKVRQKYSPDLPKMLCDALRGIGYNEDKGAAIALECQGTFKYQHDTGKDLIYVHVFPRVQIKEAQDDGLRLGGYSVENMPPEIKCTVSEMDTFLELVKQKCPSFIQKRCLLKGMKEVQGRFEEFEKRLANFEQLSADEQELYDSSVEMQQKITALTKQVQDMVDKNKLTKCENATLQKELSEKLTKLNEALKAAKDEPKKSAKLEAQRDALKTQIEKLKAAPTVKFQKKNEKEIAETKQKIEQMKANMGAMKAIQDYEAKLEKLRAEQRGWFWSEVSQEDKGLGTTKKK</sequence>
<reference evidence="2" key="1">
    <citation type="submission" date="2021-01" db="EMBL/GenBank/DDBJ databases">
        <authorList>
            <person name="Corre E."/>
            <person name="Pelletier E."/>
            <person name="Niang G."/>
            <person name="Scheremetjew M."/>
            <person name="Finn R."/>
            <person name="Kale V."/>
            <person name="Holt S."/>
            <person name="Cochrane G."/>
            <person name="Meng A."/>
            <person name="Brown T."/>
            <person name="Cohen L."/>
        </authorList>
    </citation>
    <scope>NUCLEOTIDE SEQUENCE</scope>
    <source>
        <strain evidence="2">CCMP1594</strain>
    </source>
</reference>
<protein>
    <submittedName>
        <fullName evidence="2">Uncharacterized protein</fullName>
    </submittedName>
</protein>
<gene>
    <name evidence="2" type="ORF">EGYM00163_LOCUS42332</name>
</gene>
<name>A0A7S4GB26_9EUGL</name>
<feature type="coiled-coil region" evidence="1">
    <location>
        <begin position="227"/>
        <end position="321"/>
    </location>
</feature>
<evidence type="ECO:0000256" key="1">
    <source>
        <dbReference type="SAM" id="Coils"/>
    </source>
</evidence>
<proteinExistence type="predicted"/>
<dbReference type="AlphaFoldDB" id="A0A7S4GB26"/>
<accession>A0A7S4GB26</accession>
<organism evidence="2">
    <name type="scientific">Eutreptiella gymnastica</name>
    <dbReference type="NCBI Taxonomy" id="73025"/>
    <lineage>
        <taxon>Eukaryota</taxon>
        <taxon>Discoba</taxon>
        <taxon>Euglenozoa</taxon>
        <taxon>Euglenida</taxon>
        <taxon>Spirocuta</taxon>
        <taxon>Euglenophyceae</taxon>
        <taxon>Eutreptiales</taxon>
        <taxon>Eutreptiaceae</taxon>
        <taxon>Eutreptiella</taxon>
    </lineage>
</organism>
<dbReference type="EMBL" id="HBJA01122924">
    <property type="protein sequence ID" value="CAE0831050.1"/>
    <property type="molecule type" value="Transcribed_RNA"/>
</dbReference>
<feature type="coiled-coil region" evidence="1">
    <location>
        <begin position="168"/>
        <end position="195"/>
    </location>
</feature>